<gene>
    <name evidence="1" type="ORF">PJ311_00920</name>
</gene>
<protein>
    <submittedName>
        <fullName evidence="1">WD40 repeat domain-containing protein</fullName>
    </submittedName>
</protein>
<dbReference type="SUPFAM" id="SSF82171">
    <property type="entry name" value="DPP6 N-terminal domain-like"/>
    <property type="match status" value="1"/>
</dbReference>
<dbReference type="Gene3D" id="2.120.10.30">
    <property type="entry name" value="TolB, C-terminal domain"/>
    <property type="match status" value="1"/>
</dbReference>
<accession>A0ABT4WZ65</accession>
<dbReference type="EMBL" id="JAQKAB010000001">
    <property type="protein sequence ID" value="MDA7025167.1"/>
    <property type="molecule type" value="Genomic_DNA"/>
</dbReference>
<sequence length="373" mass="43275">MMKKKQFIIWSVVLLCLVIFVFSHNVGKRSETIIIPSHEENHIEDQKTHPFQVKTIYRLPKVDQLLGWSSSNSIIGLFGEKETSERRNLQHLSYPYEKPEELQKIESNIETNLKLSPDGKSMVRVTMESNKTAVKLISLANKKETEIASFTSNQQTFVPDYSWSNNSRYVCFLVLSVKKDRQPIVNVYDRDAKTLKTYQLKGVDEKEPPSKVNISDNGRGLLLIFNSTHPSGQQYSMMMGTLSSKDINIQYKRQITDDEPVWLNNDQFVFLDNGETLYEYDRRNSELSVLLEKVSSFKFSNDRKKIAYSLFDKDSIYAGKLQGKNILYEEPVYHSTKTSEMFWSPDNNNLLITNQMVIPYQSFDTQAYIITFK</sequence>
<evidence type="ECO:0000313" key="1">
    <source>
        <dbReference type="EMBL" id="MDA7025167.1"/>
    </source>
</evidence>
<evidence type="ECO:0000313" key="2">
    <source>
        <dbReference type="Proteomes" id="UP001211894"/>
    </source>
</evidence>
<name>A0ABT4WZ65_9BACI</name>
<keyword evidence="2" id="KW-1185">Reference proteome</keyword>
<reference evidence="1 2" key="1">
    <citation type="submission" date="2023-01" db="EMBL/GenBank/DDBJ databases">
        <title>Bacillus changyiensis sp. nov., isolated from a coastal deposit.</title>
        <authorList>
            <person name="Xiao G."/>
            <person name="Lai Q."/>
            <person name="Hu Z."/>
            <person name="Shao Z."/>
        </authorList>
    </citation>
    <scope>NUCLEOTIDE SEQUENCE [LARGE SCALE GENOMIC DNA]</scope>
    <source>
        <strain evidence="1 2">CLL-7-23</strain>
    </source>
</reference>
<proteinExistence type="predicted"/>
<dbReference type="Proteomes" id="UP001211894">
    <property type="component" value="Unassembled WGS sequence"/>
</dbReference>
<comment type="caution">
    <text evidence="1">The sequence shown here is derived from an EMBL/GenBank/DDBJ whole genome shotgun (WGS) entry which is preliminary data.</text>
</comment>
<organism evidence="1 2">
    <name type="scientific">Bacillus changyiensis</name>
    <dbReference type="NCBI Taxonomy" id="3004103"/>
    <lineage>
        <taxon>Bacteria</taxon>
        <taxon>Bacillati</taxon>
        <taxon>Bacillota</taxon>
        <taxon>Bacilli</taxon>
        <taxon>Bacillales</taxon>
        <taxon>Bacillaceae</taxon>
        <taxon>Bacillus</taxon>
    </lineage>
</organism>
<dbReference type="InterPro" id="IPR011042">
    <property type="entry name" value="6-blade_b-propeller_TolB-like"/>
</dbReference>
<dbReference type="RefSeq" id="WP_271339421.1">
    <property type="nucleotide sequence ID" value="NZ_JAQKAB010000001.1"/>
</dbReference>